<feature type="transmembrane region" description="Helical" evidence="1">
    <location>
        <begin position="91"/>
        <end position="114"/>
    </location>
</feature>
<gene>
    <name evidence="2" type="ORF">SR858_15315</name>
</gene>
<evidence type="ECO:0000313" key="2">
    <source>
        <dbReference type="EMBL" id="WQH02445.1"/>
    </source>
</evidence>
<keyword evidence="3" id="KW-1185">Reference proteome</keyword>
<evidence type="ECO:0000313" key="3">
    <source>
        <dbReference type="Proteomes" id="UP001326110"/>
    </source>
</evidence>
<keyword evidence="1" id="KW-0472">Membrane</keyword>
<dbReference type="RefSeq" id="WP_026636920.1">
    <property type="nucleotide sequence ID" value="NZ_CP140152.1"/>
</dbReference>
<keyword evidence="1" id="KW-1133">Transmembrane helix</keyword>
<feature type="transmembrane region" description="Helical" evidence="1">
    <location>
        <begin position="120"/>
        <end position="137"/>
    </location>
</feature>
<dbReference type="EMBL" id="CP140152">
    <property type="protein sequence ID" value="WQH02445.1"/>
    <property type="molecule type" value="Genomic_DNA"/>
</dbReference>
<organism evidence="2 3">
    <name type="scientific">Duganella zoogloeoides</name>
    <dbReference type="NCBI Taxonomy" id="75659"/>
    <lineage>
        <taxon>Bacteria</taxon>
        <taxon>Pseudomonadati</taxon>
        <taxon>Pseudomonadota</taxon>
        <taxon>Betaproteobacteria</taxon>
        <taxon>Burkholderiales</taxon>
        <taxon>Oxalobacteraceae</taxon>
        <taxon>Telluria group</taxon>
        <taxon>Duganella</taxon>
    </lineage>
</organism>
<evidence type="ECO:0000256" key="1">
    <source>
        <dbReference type="SAM" id="Phobius"/>
    </source>
</evidence>
<name>A0ABZ0XRS0_9BURK</name>
<keyword evidence="1" id="KW-0812">Transmembrane</keyword>
<reference evidence="2 3" key="1">
    <citation type="submission" date="2023-11" db="EMBL/GenBank/DDBJ databases">
        <title>MicrobeMod: A computational toolkit for identifying prokaryotic methylation and restriction-modification with nanopore sequencing.</title>
        <authorList>
            <person name="Crits-Christoph A."/>
            <person name="Kang S.C."/>
            <person name="Lee H."/>
            <person name="Ostrov N."/>
        </authorList>
    </citation>
    <scope>NUCLEOTIDE SEQUENCE [LARGE SCALE GENOMIC DNA]</scope>
    <source>
        <strain evidence="2 3">ATCC 25935</strain>
    </source>
</reference>
<sequence>MIRWLYNLLYGTTPAQFHSPYSIDEAAALLSNKVNRTPGHGAVGTVTAQQVELTRERVFSRNSGRAIFTGTFETEHGQTVLKGQFGMTVTATLSMSFVMGLILLFTVVATIKVVEQPANYAFLLGCIGLFLVATLVCHSAKLDIEFAHAWLAKIMGAALHSDSATPSPASPAPIPPAA</sequence>
<protein>
    <submittedName>
        <fullName evidence="2">Uncharacterized protein</fullName>
    </submittedName>
</protein>
<dbReference type="Proteomes" id="UP001326110">
    <property type="component" value="Chromosome"/>
</dbReference>
<accession>A0ABZ0XRS0</accession>
<dbReference type="GeneID" id="43161795"/>
<proteinExistence type="predicted"/>